<dbReference type="OrthoDB" id="195877at2157"/>
<sequence>MRRLTPVLILLALCLSPATATAYPADISVTVKVFNPDGSPAAGVQVALQNGNYAVLGNETTGISGTCIFNVSPGSAAIRALVDDYDVVSVWHEALNSTIEVKLRRVGEVTGTIRMDGMGSGNPLVVLDNDTIYDSTPYDVSRQNGSGVYVFTANRFSLATTTGPHTLYAVGYSNGTVYRSADTAINVSEAAVPVVLELSPYSDNASILPLDVYDRIFHTTAGGGTFSFSGRILDASGAPVQGATITAQDYLVQDRGHASSDANGTFDFGLLNVSTDFLRLKINIPDNGSTFTTYTQFYPAEDTAGLEVKVLDYPKPAYGYIYGIIALTENRSNPVPISGTVYLNNGLSQEVSPSVNSGQFSFALSPGTYEIYAVHEDGGQRLVSETRTIQVEAVWSALAVNPTVLVVGPPEVQYVPLAIALALGALCMAGTGYALRRWL</sequence>
<dbReference type="AlphaFoldDB" id="D1Z2K1"/>
<keyword evidence="1" id="KW-0472">Membrane</keyword>
<feature type="transmembrane region" description="Helical" evidence="1">
    <location>
        <begin position="414"/>
        <end position="435"/>
    </location>
</feature>
<organism evidence="2 3">
    <name type="scientific">Methanocella paludicola (strain DSM 17711 / JCM 13418 / NBRC 101707 / SANAE)</name>
    <dbReference type="NCBI Taxonomy" id="304371"/>
    <lineage>
        <taxon>Archaea</taxon>
        <taxon>Methanobacteriati</taxon>
        <taxon>Methanobacteriota</taxon>
        <taxon>Stenosarchaea group</taxon>
        <taxon>Methanomicrobia</taxon>
        <taxon>Methanocellales</taxon>
        <taxon>Methanocellaceae</taxon>
        <taxon>Methanocella</taxon>
    </lineage>
</organism>
<dbReference type="SMR" id="D1Z2K1"/>
<reference evidence="3" key="3">
    <citation type="journal article" date="2011" name="PLoS ONE">
        <title>Genome sequence of a mesophilic hydrogenotrophic methanogen Methanocella paludicola, the first cultivated representative of the order Methanocellales.</title>
        <authorList>
            <person name="Sakai S."/>
            <person name="Takaki Y."/>
            <person name="Shimamura S."/>
            <person name="Sekine M."/>
            <person name="Tajima T."/>
            <person name="Kosugi H."/>
            <person name="Ichikawa N."/>
            <person name="Tasumi E."/>
            <person name="Hiraki A.T."/>
            <person name="Shimizu A."/>
            <person name="Kato Y."/>
            <person name="Nishiko R."/>
            <person name="Mori K."/>
            <person name="Fujita N."/>
            <person name="Imachi H."/>
            <person name="Takai K."/>
        </authorList>
    </citation>
    <scope>NUCLEOTIDE SEQUENCE [LARGE SCALE GENOMIC DNA]</scope>
    <source>
        <strain evidence="3">DSM 17711 / JCM 13418 / NBRC 101707 / SANAE</strain>
    </source>
</reference>
<name>D1Z2K1_METPS</name>
<proteinExistence type="predicted"/>
<dbReference type="GeneID" id="8682528"/>
<accession>D1Z2K1</accession>
<evidence type="ECO:0000313" key="2">
    <source>
        <dbReference type="EMBL" id="BAI62923.1"/>
    </source>
</evidence>
<evidence type="ECO:0000313" key="3">
    <source>
        <dbReference type="Proteomes" id="UP000001882"/>
    </source>
</evidence>
<dbReference type="InterPro" id="IPR008969">
    <property type="entry name" value="CarboxyPept-like_regulatory"/>
</dbReference>
<dbReference type="EMBL" id="AP011532">
    <property type="protein sequence ID" value="BAI62923.1"/>
    <property type="molecule type" value="Genomic_DNA"/>
</dbReference>
<protein>
    <submittedName>
        <fullName evidence="2">Uncharacterized protein</fullName>
    </submittedName>
</protein>
<keyword evidence="1" id="KW-1133">Transmembrane helix</keyword>
<reference evidence="2 3" key="2">
    <citation type="journal article" date="2008" name="Int. J. Syst. Evol. Microbiol.">
        <title>Methanocella paludicola gen. nov., sp. nov., a methane-producing archaeon, the first isolate of the lineage 'Rice Cluster I', and proposal of the new archaeal order Methanocellales ord. nov.</title>
        <authorList>
            <person name="Sakai S."/>
            <person name="Imachi H."/>
            <person name="Hanada S."/>
            <person name="Ohashi A."/>
            <person name="Harada H."/>
            <person name="Kamagata Y."/>
        </authorList>
    </citation>
    <scope>NUCLEOTIDE SEQUENCE [LARGE SCALE GENOMIC DNA]</scope>
    <source>
        <strain evidence="3">DSM 17711 / JCM 13418 / NBRC 101707 / SANAE</strain>
    </source>
</reference>
<dbReference type="KEGG" id="mpd:MCP_2851"/>
<dbReference type="RefSeq" id="WP_012901593.1">
    <property type="nucleotide sequence ID" value="NC_013665.1"/>
</dbReference>
<keyword evidence="1" id="KW-0812">Transmembrane</keyword>
<gene>
    <name evidence="2" type="ordered locus">MCP_2851</name>
</gene>
<keyword evidence="3" id="KW-1185">Reference proteome</keyword>
<dbReference type="eggNOG" id="arCOG02981">
    <property type="taxonomic scope" value="Archaea"/>
</dbReference>
<evidence type="ECO:0000256" key="1">
    <source>
        <dbReference type="SAM" id="Phobius"/>
    </source>
</evidence>
<dbReference type="SUPFAM" id="SSF49464">
    <property type="entry name" value="Carboxypeptidase regulatory domain-like"/>
    <property type="match status" value="1"/>
</dbReference>
<dbReference type="Proteomes" id="UP000001882">
    <property type="component" value="Chromosome"/>
</dbReference>
<dbReference type="InParanoid" id="D1Z2K1"/>
<reference evidence="2 3" key="1">
    <citation type="journal article" date="2007" name="Appl. Environ. Microbiol.">
        <title>Isolation of key methanogens for global methane emission from rice paddy fields: a novel isolate affiliated with the clone cluster rice cluster I.</title>
        <authorList>
            <person name="Sakai S."/>
            <person name="Imachi H."/>
            <person name="Sekiguchi Y."/>
            <person name="Ohashi A."/>
            <person name="Harada H."/>
            <person name="Kamagata Y."/>
        </authorList>
    </citation>
    <scope>NUCLEOTIDE SEQUENCE [LARGE SCALE GENOMIC DNA]</scope>
    <source>
        <strain evidence="3">DSM 17711 / JCM 13418 / NBRC 101707 / SANAE</strain>
    </source>
</reference>